<evidence type="ECO:0000259" key="10">
    <source>
        <dbReference type="Pfam" id="PF01618"/>
    </source>
</evidence>
<evidence type="ECO:0000256" key="9">
    <source>
        <dbReference type="SAM" id="Phobius"/>
    </source>
</evidence>
<proteinExistence type="inferred from homology"/>
<keyword evidence="6 9" id="KW-1133">Transmembrane helix</keyword>
<evidence type="ECO:0000256" key="7">
    <source>
        <dbReference type="ARBA" id="ARBA00023136"/>
    </source>
</evidence>
<dbReference type="PANTHER" id="PTHR30625">
    <property type="entry name" value="PROTEIN TOLQ"/>
    <property type="match status" value="1"/>
</dbReference>
<dbReference type="InterPro" id="IPR002898">
    <property type="entry name" value="MotA_ExbB_proton_chnl"/>
</dbReference>
<feature type="transmembrane region" description="Helical" evidence="9">
    <location>
        <begin position="119"/>
        <end position="143"/>
    </location>
</feature>
<dbReference type="InterPro" id="IPR050790">
    <property type="entry name" value="ExbB/TolQ_transport"/>
</dbReference>
<name>A0A2N8HH06_9BACT</name>
<dbReference type="GO" id="GO:0017038">
    <property type="term" value="P:protein import"/>
    <property type="evidence" value="ECO:0007669"/>
    <property type="project" value="TreeGrafter"/>
</dbReference>
<keyword evidence="5 8" id="KW-0653">Protein transport</keyword>
<dbReference type="AlphaFoldDB" id="A0A2N8HH06"/>
<comment type="similarity">
    <text evidence="8">Belongs to the exbB/tolQ family.</text>
</comment>
<protein>
    <submittedName>
        <fullName evidence="11">MotA/TolQ/ExbB proton channel family protein</fullName>
    </submittedName>
</protein>
<evidence type="ECO:0000256" key="3">
    <source>
        <dbReference type="ARBA" id="ARBA00022475"/>
    </source>
</evidence>
<organism evidence="11 12">
    <name type="scientific">Akkermansia muciniphila</name>
    <dbReference type="NCBI Taxonomy" id="239935"/>
    <lineage>
        <taxon>Bacteria</taxon>
        <taxon>Pseudomonadati</taxon>
        <taxon>Verrucomicrobiota</taxon>
        <taxon>Verrucomicrobiia</taxon>
        <taxon>Verrucomicrobiales</taxon>
        <taxon>Akkermansiaceae</taxon>
        <taxon>Akkermansia</taxon>
    </lineage>
</organism>
<evidence type="ECO:0000256" key="1">
    <source>
        <dbReference type="ARBA" id="ARBA00004651"/>
    </source>
</evidence>
<dbReference type="EMBL" id="PJKA01000002">
    <property type="protein sequence ID" value="PNC20323.1"/>
    <property type="molecule type" value="Genomic_DNA"/>
</dbReference>
<evidence type="ECO:0000313" key="12">
    <source>
        <dbReference type="Proteomes" id="UP000236000"/>
    </source>
</evidence>
<accession>A0A2N8HH06</accession>
<evidence type="ECO:0000256" key="4">
    <source>
        <dbReference type="ARBA" id="ARBA00022692"/>
    </source>
</evidence>
<evidence type="ECO:0000313" key="11">
    <source>
        <dbReference type="EMBL" id="PNC20323.1"/>
    </source>
</evidence>
<evidence type="ECO:0000256" key="5">
    <source>
        <dbReference type="ARBA" id="ARBA00022927"/>
    </source>
</evidence>
<dbReference type="OrthoDB" id="193629at2"/>
<keyword evidence="4 9" id="KW-0812">Transmembrane</keyword>
<dbReference type="PANTHER" id="PTHR30625:SF15">
    <property type="entry name" value="BIOPOLYMER TRANSPORT PROTEIN EXBB"/>
    <property type="match status" value="1"/>
</dbReference>
<keyword evidence="2 8" id="KW-0813">Transport</keyword>
<gene>
    <name evidence="11" type="ORF">CXU22_00640</name>
</gene>
<dbReference type="RefSeq" id="WP_102711495.1">
    <property type="nucleotide sequence ID" value="NZ_PJKA01000002.1"/>
</dbReference>
<reference evidence="11 12" key="1">
    <citation type="journal article" date="2017" name="BMC Genomics">
        <title>Genome sequencing of 39 Akkermansia muciniphila isolates reveals its population structure, genomic and functional diverisity, and global distribution in mammalian gut microbiotas.</title>
        <authorList>
            <person name="Guo X."/>
            <person name="Li S."/>
            <person name="Zhang J."/>
            <person name="Wu F."/>
            <person name="Li X."/>
            <person name="Wu D."/>
            <person name="Zhang M."/>
            <person name="Ou Z."/>
            <person name="Jie Z."/>
            <person name="Yan Q."/>
            <person name="Li P."/>
            <person name="Yi J."/>
            <person name="Peng Y."/>
        </authorList>
    </citation>
    <scope>NUCLEOTIDE SEQUENCE [LARGE SCALE GENOMIC DNA]</scope>
    <source>
        <strain evidence="11 12">GP24</strain>
    </source>
</reference>
<evidence type="ECO:0000256" key="6">
    <source>
        <dbReference type="ARBA" id="ARBA00022989"/>
    </source>
</evidence>
<sequence>MNFIKDCIIFFQAGGVFMYPLAACSILLIAAVIYRMFNMKRSIICPARLIRAVEQYTGGSLERGELEKIAAASNSVEGRLVLEALNSPLGDEASLKEMIQVKAREEFVMLQAGLPLLDMIVMIAPMFGILGTASGLVQIFSVFGMDESHGMIAQGIAQALNTTIAGLAIATPAVIAHVYYSRKLERISASMEVLLTELISFRCHHSQH</sequence>
<keyword evidence="7 9" id="KW-0472">Membrane</keyword>
<evidence type="ECO:0000256" key="8">
    <source>
        <dbReference type="RuleBase" id="RU004057"/>
    </source>
</evidence>
<evidence type="ECO:0000256" key="2">
    <source>
        <dbReference type="ARBA" id="ARBA00022448"/>
    </source>
</evidence>
<dbReference type="GO" id="GO:0005886">
    <property type="term" value="C:plasma membrane"/>
    <property type="evidence" value="ECO:0007669"/>
    <property type="project" value="UniProtKB-SubCell"/>
</dbReference>
<comment type="caution">
    <text evidence="11">The sequence shown here is derived from an EMBL/GenBank/DDBJ whole genome shotgun (WGS) entry which is preliminary data.</text>
</comment>
<feature type="transmembrane region" description="Helical" evidence="9">
    <location>
        <begin position="16"/>
        <end position="34"/>
    </location>
</feature>
<feature type="domain" description="MotA/TolQ/ExbB proton channel" evidence="10">
    <location>
        <begin position="74"/>
        <end position="192"/>
    </location>
</feature>
<comment type="subcellular location">
    <subcellularLocation>
        <location evidence="1">Cell membrane</location>
        <topology evidence="1">Multi-pass membrane protein</topology>
    </subcellularLocation>
    <subcellularLocation>
        <location evidence="8">Membrane</location>
        <topology evidence="8">Multi-pass membrane protein</topology>
    </subcellularLocation>
</comment>
<feature type="transmembrane region" description="Helical" evidence="9">
    <location>
        <begin position="155"/>
        <end position="180"/>
    </location>
</feature>
<dbReference type="Proteomes" id="UP000236000">
    <property type="component" value="Unassembled WGS sequence"/>
</dbReference>
<keyword evidence="3" id="KW-1003">Cell membrane</keyword>
<dbReference type="Pfam" id="PF01618">
    <property type="entry name" value="MotA_ExbB"/>
    <property type="match status" value="1"/>
</dbReference>